<dbReference type="EMBL" id="HBIO01008333">
    <property type="protein sequence ID" value="CAE0461515.1"/>
    <property type="molecule type" value="Transcribed_RNA"/>
</dbReference>
<keyword evidence="1" id="KW-0812">Transmembrane</keyword>
<accession>A0A7S3V7J5</accession>
<reference evidence="2" key="1">
    <citation type="submission" date="2021-01" db="EMBL/GenBank/DDBJ databases">
        <authorList>
            <person name="Corre E."/>
            <person name="Pelletier E."/>
            <person name="Niang G."/>
            <person name="Scheremetjew M."/>
            <person name="Finn R."/>
            <person name="Kale V."/>
            <person name="Holt S."/>
            <person name="Cochrane G."/>
            <person name="Meng A."/>
            <person name="Brown T."/>
            <person name="Cohen L."/>
        </authorList>
    </citation>
    <scope>NUCLEOTIDE SEQUENCE</scope>
    <source>
        <strain evidence="2">MM31A-1</strain>
    </source>
</reference>
<evidence type="ECO:0000256" key="1">
    <source>
        <dbReference type="SAM" id="Phobius"/>
    </source>
</evidence>
<name>A0A7S3V7J5_9STRA</name>
<gene>
    <name evidence="2" type="ORF">CDEB00056_LOCUS6356</name>
</gene>
<evidence type="ECO:0000313" key="2">
    <source>
        <dbReference type="EMBL" id="CAE0461515.1"/>
    </source>
</evidence>
<protein>
    <submittedName>
        <fullName evidence="2">Uncharacterized protein</fullName>
    </submittedName>
</protein>
<keyword evidence="1" id="KW-0472">Membrane</keyword>
<sequence length="321" mass="36221">MKRSGHFLSLFLAFSRAPLNKSMSIGKVSTVQRKPVLLADYMKDLISGANKRLTNNAEATSFLTSSLKSQNSFDTEATKVVFSSELCTHQKQLSLHEYTKNVHEKHQDCLDLFDRYKSQVLRCENISTERASPDDCELNIKWEASWIPESSAWLYSLGEIIGWEIKQKSPDPFQVATFSYKNVFYVFQRAFETGVIALPVTIVSGNTNVKLRCLLTDESKFEMGMYILESIDLIYEADRGLLQNRRVAQELASWLDVSRRPIGLDPLDWAALVRTRVISGVPGAGSLDIDPNAEGEGEIAFILFVLMCSAALLVFYEVFLF</sequence>
<feature type="transmembrane region" description="Helical" evidence="1">
    <location>
        <begin position="299"/>
        <end position="319"/>
    </location>
</feature>
<dbReference type="AlphaFoldDB" id="A0A7S3V7J5"/>
<proteinExistence type="predicted"/>
<organism evidence="2">
    <name type="scientific">Chaetoceros debilis</name>
    <dbReference type="NCBI Taxonomy" id="122233"/>
    <lineage>
        <taxon>Eukaryota</taxon>
        <taxon>Sar</taxon>
        <taxon>Stramenopiles</taxon>
        <taxon>Ochrophyta</taxon>
        <taxon>Bacillariophyta</taxon>
        <taxon>Coscinodiscophyceae</taxon>
        <taxon>Chaetocerotophycidae</taxon>
        <taxon>Chaetocerotales</taxon>
        <taxon>Chaetocerotaceae</taxon>
        <taxon>Chaetoceros</taxon>
    </lineage>
</organism>
<keyword evidence="1" id="KW-1133">Transmembrane helix</keyword>